<dbReference type="GO" id="GO:0016567">
    <property type="term" value="P:protein ubiquitination"/>
    <property type="evidence" value="ECO:0007669"/>
    <property type="project" value="UniProtKB-UniPathway"/>
</dbReference>
<dbReference type="PROSITE" id="PS50089">
    <property type="entry name" value="ZF_RING_2"/>
    <property type="match status" value="1"/>
</dbReference>
<feature type="region of interest" description="Disordered" evidence="14">
    <location>
        <begin position="507"/>
        <end position="527"/>
    </location>
</feature>
<evidence type="ECO:0000313" key="18">
    <source>
        <dbReference type="Proteomes" id="UP000596660"/>
    </source>
</evidence>
<keyword evidence="7" id="KW-0808">Transferase</keyword>
<dbReference type="KEGG" id="cqi:110727418"/>
<dbReference type="SUPFAM" id="SSF57850">
    <property type="entry name" value="RING/U-box"/>
    <property type="match status" value="3"/>
</dbReference>
<reference evidence="17" key="2">
    <citation type="submission" date="2021-03" db="UniProtKB">
        <authorList>
            <consortium name="EnsemblPlants"/>
        </authorList>
    </citation>
    <scope>IDENTIFICATION</scope>
</reference>
<dbReference type="Gramene" id="AUR62028588-RA">
    <property type="protein sequence ID" value="AUR62028588-RA:cds"/>
    <property type="gene ID" value="AUR62028588"/>
</dbReference>
<organism evidence="17 18">
    <name type="scientific">Chenopodium quinoa</name>
    <name type="common">Quinoa</name>
    <dbReference type="NCBI Taxonomy" id="63459"/>
    <lineage>
        <taxon>Eukaryota</taxon>
        <taxon>Viridiplantae</taxon>
        <taxon>Streptophyta</taxon>
        <taxon>Embryophyta</taxon>
        <taxon>Tracheophyta</taxon>
        <taxon>Spermatophyta</taxon>
        <taxon>Magnoliopsida</taxon>
        <taxon>eudicotyledons</taxon>
        <taxon>Gunneridae</taxon>
        <taxon>Pentapetalae</taxon>
        <taxon>Caryophyllales</taxon>
        <taxon>Chenopodiaceae</taxon>
        <taxon>Chenopodioideae</taxon>
        <taxon>Atripliceae</taxon>
        <taxon>Chenopodium</taxon>
    </lineage>
</organism>
<keyword evidence="9" id="KW-0677">Repeat</keyword>
<dbReference type="Proteomes" id="UP000596660">
    <property type="component" value="Unplaced"/>
</dbReference>
<evidence type="ECO:0000259" key="15">
    <source>
        <dbReference type="PROSITE" id="PS50089"/>
    </source>
</evidence>
<name>A0A803MFJ4_CHEQI</name>
<dbReference type="UniPathway" id="UPA00143"/>
<dbReference type="FunFam" id="1.20.120.1750:FF:000027">
    <property type="entry name" value="RBR-type E3 ubiquitin transferase"/>
    <property type="match status" value="1"/>
</dbReference>
<comment type="catalytic activity">
    <reaction evidence="1">
        <text>[E2 ubiquitin-conjugating enzyme]-S-ubiquitinyl-L-cysteine + [acceptor protein]-L-lysine = [E2 ubiquitin-conjugating enzyme]-L-cysteine + [acceptor protein]-N(6)-ubiquitinyl-L-lysine.</text>
        <dbReference type="EC" id="2.3.2.31"/>
    </reaction>
</comment>
<dbReference type="InterPro" id="IPR018957">
    <property type="entry name" value="Znf_C3HC4_RING-type"/>
</dbReference>
<feature type="domain" description="RING-type" evidence="16">
    <location>
        <begin position="106"/>
        <end position="317"/>
    </location>
</feature>
<dbReference type="InterPro" id="IPR013083">
    <property type="entry name" value="Znf_RING/FYVE/PHD"/>
</dbReference>
<dbReference type="RefSeq" id="XP_021762674.1">
    <property type="nucleotide sequence ID" value="XM_021906982.1"/>
</dbReference>
<dbReference type="Pfam" id="PF01485">
    <property type="entry name" value="IBR"/>
    <property type="match status" value="1"/>
</dbReference>
<dbReference type="GO" id="GO:0061630">
    <property type="term" value="F:ubiquitin protein ligase activity"/>
    <property type="evidence" value="ECO:0007669"/>
    <property type="project" value="UniProtKB-EC"/>
</dbReference>
<dbReference type="InterPro" id="IPR001841">
    <property type="entry name" value="Znf_RING"/>
</dbReference>
<accession>A0A803MFJ4</accession>
<dbReference type="OrthoDB" id="10009520at2759"/>
<gene>
    <name evidence="17" type="primary">LOC110727418</name>
</gene>
<dbReference type="PANTHER" id="PTHR11685">
    <property type="entry name" value="RBR FAMILY RING FINGER AND IBR DOMAIN-CONTAINING"/>
    <property type="match status" value="1"/>
</dbReference>
<dbReference type="EnsemblPlants" id="AUR62028588-RA">
    <property type="protein sequence ID" value="AUR62028588-RA:cds"/>
    <property type="gene ID" value="AUR62028588"/>
</dbReference>
<evidence type="ECO:0000256" key="7">
    <source>
        <dbReference type="ARBA" id="ARBA00022679"/>
    </source>
</evidence>
<evidence type="ECO:0000313" key="17">
    <source>
        <dbReference type="EnsemblPlants" id="AUR62028588-RA:cds"/>
    </source>
</evidence>
<keyword evidence="8" id="KW-0479">Metal-binding</keyword>
<dbReference type="Gene3D" id="1.20.120.1750">
    <property type="match status" value="1"/>
</dbReference>
<dbReference type="Pfam" id="PF00097">
    <property type="entry name" value="zf-C3HC4"/>
    <property type="match status" value="1"/>
</dbReference>
<protein>
    <recommendedName>
        <fullName evidence="6">RBR-type E3 ubiquitin transferase</fullName>
        <ecNumber evidence="6">2.3.2.31</ecNumber>
    </recommendedName>
</protein>
<dbReference type="InterPro" id="IPR045840">
    <property type="entry name" value="Ariadne"/>
</dbReference>
<keyword evidence="18" id="KW-1185">Reference proteome</keyword>
<dbReference type="RefSeq" id="XP_021762673.1">
    <property type="nucleotide sequence ID" value="XM_021906981.1"/>
</dbReference>
<dbReference type="FunFam" id="3.30.40.10:FF:000019">
    <property type="entry name" value="RBR-type E3 ubiquitin transferase"/>
    <property type="match status" value="1"/>
</dbReference>
<evidence type="ECO:0000256" key="9">
    <source>
        <dbReference type="ARBA" id="ARBA00022737"/>
    </source>
</evidence>
<evidence type="ECO:0000256" key="5">
    <source>
        <dbReference type="ARBA" id="ARBA00005884"/>
    </source>
</evidence>
<dbReference type="InterPro" id="IPR002867">
    <property type="entry name" value="IBR_dom"/>
</dbReference>
<comment type="cofactor">
    <cofactor evidence="2">
        <name>Zn(2+)</name>
        <dbReference type="ChEBI" id="CHEBI:29105"/>
    </cofactor>
</comment>
<feature type="domain" description="RING-type" evidence="15">
    <location>
        <begin position="110"/>
        <end position="160"/>
    </location>
</feature>
<comment type="function">
    <text evidence="3">Might act as an E3 ubiquitin-protein ligase, or as part of E3 complex, which accepts ubiquitin from specific E2 ubiquitin-conjugating enzymes and then transfers it to substrates.</text>
</comment>
<comment type="similarity">
    <text evidence="5">Belongs to the RBR family. Ariadne subfamily.</text>
</comment>
<evidence type="ECO:0000256" key="6">
    <source>
        <dbReference type="ARBA" id="ARBA00012251"/>
    </source>
</evidence>
<reference evidence="17" key="1">
    <citation type="journal article" date="2017" name="Nature">
        <title>The genome of Chenopodium quinoa.</title>
        <authorList>
            <person name="Jarvis D.E."/>
            <person name="Ho Y.S."/>
            <person name="Lightfoot D.J."/>
            <person name="Schmoeckel S.M."/>
            <person name="Li B."/>
            <person name="Borm T.J.A."/>
            <person name="Ohyanagi H."/>
            <person name="Mineta K."/>
            <person name="Michell C.T."/>
            <person name="Saber N."/>
            <person name="Kharbatia N.M."/>
            <person name="Rupper R.R."/>
            <person name="Sharp A.R."/>
            <person name="Dally N."/>
            <person name="Boughton B.A."/>
            <person name="Woo Y.H."/>
            <person name="Gao G."/>
            <person name="Schijlen E.G.W.M."/>
            <person name="Guo X."/>
            <person name="Momin A.A."/>
            <person name="Negrao S."/>
            <person name="Al-Babili S."/>
            <person name="Gehring C."/>
            <person name="Roessner U."/>
            <person name="Jung C."/>
            <person name="Murphy K."/>
            <person name="Arold S.T."/>
            <person name="Gojobori T."/>
            <person name="van der Linden C.G."/>
            <person name="van Loo E.N."/>
            <person name="Jellen E.N."/>
            <person name="Maughan P.J."/>
            <person name="Tester M."/>
        </authorList>
    </citation>
    <scope>NUCLEOTIDE SEQUENCE [LARGE SCALE GENOMIC DNA]</scope>
    <source>
        <strain evidence="17">cv. PI 614886</strain>
    </source>
</reference>
<evidence type="ECO:0000259" key="16">
    <source>
        <dbReference type="PROSITE" id="PS51873"/>
    </source>
</evidence>
<evidence type="ECO:0000256" key="2">
    <source>
        <dbReference type="ARBA" id="ARBA00001947"/>
    </source>
</evidence>
<keyword evidence="10 13" id="KW-0863">Zinc-finger</keyword>
<evidence type="ECO:0000256" key="10">
    <source>
        <dbReference type="ARBA" id="ARBA00022771"/>
    </source>
</evidence>
<dbReference type="InterPro" id="IPR048962">
    <property type="entry name" value="ARIH1-like_UBL"/>
</dbReference>
<dbReference type="SMART" id="SM00647">
    <property type="entry name" value="IBR"/>
    <property type="match status" value="2"/>
</dbReference>
<keyword evidence="12" id="KW-0862">Zinc</keyword>
<dbReference type="EC" id="2.3.2.31" evidence="6"/>
<evidence type="ECO:0000256" key="4">
    <source>
        <dbReference type="ARBA" id="ARBA00004906"/>
    </source>
</evidence>
<evidence type="ECO:0000256" key="12">
    <source>
        <dbReference type="ARBA" id="ARBA00022833"/>
    </source>
</evidence>
<proteinExistence type="inferred from homology"/>
<evidence type="ECO:0000256" key="1">
    <source>
        <dbReference type="ARBA" id="ARBA00001798"/>
    </source>
</evidence>
<dbReference type="PROSITE" id="PS51873">
    <property type="entry name" value="TRIAD"/>
    <property type="match status" value="1"/>
</dbReference>
<dbReference type="AlphaFoldDB" id="A0A803MFJ4"/>
<evidence type="ECO:0000256" key="14">
    <source>
        <dbReference type="SAM" id="MobiDB-lite"/>
    </source>
</evidence>
<dbReference type="OMA" id="YISTTIC"/>
<dbReference type="GeneID" id="110727418"/>
<dbReference type="CDD" id="cd20346">
    <property type="entry name" value="BRcat_RBR_ANKIB1"/>
    <property type="match status" value="1"/>
</dbReference>
<dbReference type="Pfam" id="PF21235">
    <property type="entry name" value="UBA_ARI1"/>
    <property type="match status" value="1"/>
</dbReference>
<dbReference type="GO" id="GO:0008270">
    <property type="term" value="F:zinc ion binding"/>
    <property type="evidence" value="ECO:0007669"/>
    <property type="project" value="UniProtKB-KW"/>
</dbReference>
<dbReference type="InterPro" id="IPR044066">
    <property type="entry name" value="TRIAD_supradom"/>
</dbReference>
<evidence type="ECO:0000256" key="11">
    <source>
        <dbReference type="ARBA" id="ARBA00022786"/>
    </source>
</evidence>
<sequence>MDYLSGYVSNEDFYETDDDYSDDKANANYTILDEAEIRRRQEEQISHISLLLSLSNDQASLLLYHYNWKVDKLQDDWFADEHAVRDKVGLLINPINDKNIDNENEEDDTCKICYDELEPANCRSVSCGHKFCVVCWKSYISVAINDTGAGVLSLKCPAIKCQAAVTRDLIVELVSKEEKEKFDEYFVRSFVEGRKNTTKWCPAPGCDKAVEFVLTDGDSHRYDVTCVCSRAFCWNCGEETHRPVDCELVAKWTLKNSSEAENTKWILAYAKPCPMCKRPIEKTVGCNHMTCSAPCRFEFCWLCLGSWYDHMGCNRFRVEDRDIDEKMRKHAQLYIRRYSHYYERWASNHKSRQKAMDDLQRVEEHDLSKLSGRVNTPTTQLEFVVQGWKEIIECRRVLKWTYAYGYYLEEDKKEDKDFKIKKELFEFLQGQAETQLERLHSCAEIELSRFLKDVDGDDDDRTMYNPDDMDFSKYRAKLVDLTKVTGTHFEELLKALENGLPEVDLDRKIGRNTSKKRKDSASSSQGPQGCDHLLYGSWQCDQCTLH</sequence>
<dbReference type="Pfam" id="PF19422">
    <property type="entry name" value="Ariadne"/>
    <property type="match status" value="1"/>
</dbReference>
<evidence type="ECO:0000256" key="13">
    <source>
        <dbReference type="PROSITE-ProRule" id="PRU00175"/>
    </source>
</evidence>
<dbReference type="Pfam" id="PF22191">
    <property type="entry name" value="IBR_1"/>
    <property type="match status" value="1"/>
</dbReference>
<evidence type="ECO:0000256" key="8">
    <source>
        <dbReference type="ARBA" id="ARBA00022723"/>
    </source>
</evidence>
<keyword evidence="11" id="KW-0833">Ubl conjugation pathway</keyword>
<evidence type="ECO:0000256" key="3">
    <source>
        <dbReference type="ARBA" id="ARBA00003976"/>
    </source>
</evidence>
<dbReference type="Gene3D" id="3.30.40.10">
    <property type="entry name" value="Zinc/RING finger domain, C3HC4 (zinc finger)"/>
    <property type="match status" value="1"/>
</dbReference>
<comment type="pathway">
    <text evidence="4">Protein modification; protein ubiquitination.</text>
</comment>
<dbReference type="SMR" id="A0A803MFJ4"/>
<dbReference type="InterPro" id="IPR031127">
    <property type="entry name" value="E3_UB_ligase_RBR"/>
</dbReference>